<reference evidence="2 3" key="1">
    <citation type="submission" date="2018-03" db="EMBL/GenBank/DDBJ databases">
        <title>Comparative genomics illustrates the genes involved in a hyperalkaliphilic mechanisms of Serpentinomonas isolated from highly-alkaline calcium-rich serpentinized springs.</title>
        <authorList>
            <person name="Suzuki S."/>
            <person name="Ishii S."/>
            <person name="Walworth N."/>
            <person name="Bird L."/>
            <person name="Kuenen J.G."/>
            <person name="Nealson K.H."/>
        </authorList>
    </citation>
    <scope>NUCLEOTIDE SEQUENCE [LARGE SCALE GENOMIC DNA]</scope>
    <source>
        <strain evidence="2 3">83</strain>
    </source>
</reference>
<dbReference type="AlphaFoldDB" id="A0A2S9KF26"/>
<name>A0A2S9KF26_9BURK</name>
<keyword evidence="1" id="KW-0472">Membrane</keyword>
<keyword evidence="1" id="KW-0812">Transmembrane</keyword>
<keyword evidence="1" id="KW-1133">Transmembrane helix</keyword>
<evidence type="ECO:0000313" key="3">
    <source>
        <dbReference type="Proteomes" id="UP000238326"/>
    </source>
</evidence>
<evidence type="ECO:0000256" key="1">
    <source>
        <dbReference type="SAM" id="Phobius"/>
    </source>
</evidence>
<evidence type="ECO:0000313" key="2">
    <source>
        <dbReference type="EMBL" id="PRD69037.1"/>
    </source>
</evidence>
<sequence length="230" mass="26501">MHMLLMRPNGRWTDGTTRRVPIVRERARKYGPILDERVLSVRKDLLIAGANASGKTRWLAKLNDKAAEIWAKQQKLFLRATEPLQRWCEDDRVIAWAEKHHGRPWARLRAFERADALIHWVHDSQAVLLLDDAHKLTGRKLDVVLQLCRECSRLVIGTWSEQSLPMSLRMLLDRRDPQRIHLHSEAAYDVTNLVIWLLMIAALGIGWWQLAAVLAGMKVLAGGRRAARQH</sequence>
<protein>
    <submittedName>
        <fullName evidence="2">Uncharacterized protein</fullName>
    </submittedName>
</protein>
<proteinExistence type="predicted"/>
<comment type="caution">
    <text evidence="2">The sequence shown here is derived from an EMBL/GenBank/DDBJ whole genome shotgun (WGS) entry which is preliminary data.</text>
</comment>
<organism evidence="2 3">
    <name type="scientific">Malikia spinosa</name>
    <dbReference type="NCBI Taxonomy" id="86180"/>
    <lineage>
        <taxon>Bacteria</taxon>
        <taxon>Pseudomonadati</taxon>
        <taxon>Pseudomonadota</taxon>
        <taxon>Betaproteobacteria</taxon>
        <taxon>Burkholderiales</taxon>
        <taxon>Comamonadaceae</taxon>
        <taxon>Malikia</taxon>
    </lineage>
</organism>
<dbReference type="OrthoDB" id="5813260at2"/>
<keyword evidence="3" id="KW-1185">Reference proteome</keyword>
<feature type="transmembrane region" description="Helical" evidence="1">
    <location>
        <begin position="193"/>
        <end position="215"/>
    </location>
</feature>
<gene>
    <name evidence="2" type="ORF">C6P61_08130</name>
</gene>
<dbReference type="EMBL" id="PVLR01000020">
    <property type="protein sequence ID" value="PRD69037.1"/>
    <property type="molecule type" value="Genomic_DNA"/>
</dbReference>
<dbReference type="RefSeq" id="WP_146115001.1">
    <property type="nucleotide sequence ID" value="NZ_PVLR01000020.1"/>
</dbReference>
<accession>A0A2S9KF26</accession>
<dbReference type="Proteomes" id="UP000238326">
    <property type="component" value="Unassembled WGS sequence"/>
</dbReference>